<evidence type="ECO:0000313" key="3">
    <source>
        <dbReference type="EMBL" id="GGJ17397.1"/>
    </source>
</evidence>
<evidence type="ECO:0000313" key="4">
    <source>
        <dbReference type="Proteomes" id="UP000661507"/>
    </source>
</evidence>
<name>A0A917KLD2_9PROT</name>
<dbReference type="EMBL" id="BMKW01000006">
    <property type="protein sequence ID" value="GGJ17397.1"/>
    <property type="molecule type" value="Genomic_DNA"/>
</dbReference>
<protein>
    <recommendedName>
        <fullName evidence="2">DUF5681 domain-containing protein</fullName>
    </recommendedName>
</protein>
<dbReference type="AlphaFoldDB" id="A0A917KLD2"/>
<keyword evidence="4" id="KW-1185">Reference proteome</keyword>
<reference evidence="3" key="2">
    <citation type="submission" date="2020-09" db="EMBL/GenBank/DDBJ databases">
        <authorList>
            <person name="Sun Q."/>
            <person name="Zhou Y."/>
        </authorList>
    </citation>
    <scope>NUCLEOTIDE SEQUENCE</scope>
    <source>
        <strain evidence="3">CGMCC 1.3617</strain>
    </source>
</reference>
<evidence type="ECO:0000259" key="2">
    <source>
        <dbReference type="Pfam" id="PF18932"/>
    </source>
</evidence>
<accession>A0A917KLD2</accession>
<feature type="region of interest" description="Disordered" evidence="1">
    <location>
        <begin position="1"/>
        <end position="41"/>
    </location>
</feature>
<evidence type="ECO:0000256" key="1">
    <source>
        <dbReference type="SAM" id="MobiDB-lite"/>
    </source>
</evidence>
<proteinExistence type="predicted"/>
<gene>
    <name evidence="3" type="ORF">GCM10011320_25940</name>
</gene>
<dbReference type="Pfam" id="PF18932">
    <property type="entry name" value="DUF5681"/>
    <property type="match status" value="1"/>
</dbReference>
<reference evidence="3" key="1">
    <citation type="journal article" date="2014" name="Int. J. Syst. Evol. Microbiol.">
        <title>Complete genome sequence of Corynebacterium casei LMG S-19264T (=DSM 44701T), isolated from a smear-ripened cheese.</title>
        <authorList>
            <consortium name="US DOE Joint Genome Institute (JGI-PGF)"/>
            <person name="Walter F."/>
            <person name="Albersmeier A."/>
            <person name="Kalinowski J."/>
            <person name="Ruckert C."/>
        </authorList>
    </citation>
    <scope>NUCLEOTIDE SEQUENCE</scope>
    <source>
        <strain evidence="3">CGMCC 1.3617</strain>
    </source>
</reference>
<sequence>MKAMTDDREDDYAVGYGKPPAHSRFRKGQSGNPAGRRRGSRNLMVLLKEELDKSVAVREGGKVRRVRKRDALIASMVNKALQGEPRTTNLLMTFMQRAEPTAAQASAGEQSVEADDQKIIAAFLATQREDDAQEG</sequence>
<dbReference type="Proteomes" id="UP000661507">
    <property type="component" value="Unassembled WGS sequence"/>
</dbReference>
<dbReference type="InterPro" id="IPR043736">
    <property type="entry name" value="DUF5681"/>
</dbReference>
<feature type="domain" description="DUF5681" evidence="2">
    <location>
        <begin position="22"/>
        <end position="99"/>
    </location>
</feature>
<organism evidence="3 4">
    <name type="scientific">Neoroseomonas lacus</name>
    <dbReference type="NCBI Taxonomy" id="287609"/>
    <lineage>
        <taxon>Bacteria</taxon>
        <taxon>Pseudomonadati</taxon>
        <taxon>Pseudomonadota</taxon>
        <taxon>Alphaproteobacteria</taxon>
        <taxon>Acetobacterales</taxon>
        <taxon>Acetobacteraceae</taxon>
        <taxon>Neoroseomonas</taxon>
    </lineage>
</organism>
<comment type="caution">
    <text evidence="3">The sequence shown here is derived from an EMBL/GenBank/DDBJ whole genome shotgun (WGS) entry which is preliminary data.</text>
</comment>